<keyword evidence="2 6" id="KW-0812">Transmembrane</keyword>
<dbReference type="SUPFAM" id="SSF55073">
    <property type="entry name" value="Nucleotide cyclase"/>
    <property type="match status" value="1"/>
</dbReference>
<proteinExistence type="predicted"/>
<keyword evidence="9" id="KW-1185">Reference proteome</keyword>
<accession>A0A9W7L284</accession>
<feature type="compositionally biased region" description="Polar residues" evidence="5">
    <location>
        <begin position="758"/>
        <end position="769"/>
    </location>
</feature>
<evidence type="ECO:0000313" key="9">
    <source>
        <dbReference type="Proteomes" id="UP001165065"/>
    </source>
</evidence>
<dbReference type="GO" id="GO:0016020">
    <property type="term" value="C:membrane"/>
    <property type="evidence" value="ECO:0007669"/>
    <property type="project" value="UniProtKB-SubCell"/>
</dbReference>
<evidence type="ECO:0000256" key="3">
    <source>
        <dbReference type="ARBA" id="ARBA00022989"/>
    </source>
</evidence>
<dbReference type="PROSITE" id="PS50125">
    <property type="entry name" value="GUANYLATE_CYCLASE_2"/>
    <property type="match status" value="1"/>
</dbReference>
<feature type="region of interest" description="Disordered" evidence="5">
    <location>
        <begin position="736"/>
        <end position="821"/>
    </location>
</feature>
<dbReference type="Proteomes" id="UP001165065">
    <property type="component" value="Unassembled WGS sequence"/>
</dbReference>
<feature type="compositionally biased region" description="Basic and acidic residues" evidence="5">
    <location>
        <begin position="771"/>
        <end position="792"/>
    </location>
</feature>
<dbReference type="InterPro" id="IPR029787">
    <property type="entry name" value="Nucleotide_cyclase"/>
</dbReference>
<dbReference type="Pfam" id="PF00211">
    <property type="entry name" value="Guanylate_cyc"/>
    <property type="match status" value="1"/>
</dbReference>
<keyword evidence="4 6" id="KW-0472">Membrane</keyword>
<comment type="subcellular location">
    <subcellularLocation>
        <location evidence="1">Membrane</location>
        <topology evidence="1">Multi-pass membrane protein</topology>
    </subcellularLocation>
</comment>
<dbReference type="PANTHER" id="PTHR43336">
    <property type="entry name" value="OXYGEN SENSOR HISTIDINE KINASE RESPONSE REGULATOR DEVS/DOSS"/>
    <property type="match status" value="1"/>
</dbReference>
<name>A0A9W7L284_9STRA</name>
<sequence>MSDIETASSKAKITPPHRDATKEQLEQIVNSLPVTIIMSVFTIYCLYSEDIKVMSFTPSCVVDCGTDWGHDPAFAVISLVAFVLFLGEMAVNCYSVPGYWQLPQLDKFKYDPTNPKSVFERAIHLMPGSFYFWLDLLSTLSLIFEIPMFSNLLFSSDNEETTSLDSSAQQSDQLKAGKASRAGAKAGRLVKIIRMVRLIRLVKLFKYAEQTKHNSDANNKDSQVVPEEEEEVMEEMPESHVGNEMTERTTKKVIVGILVMLIVIPLLQDVPVDHSPTYIVSLLSKQRVSAQAYYTTCQVSSTAAACAADPDYKRLKVTWRNTEKYLFGMKDPDCFSVTYENFVDDEPDYAYDNGGKTQDNLELRNDEVSTKIVSNPGTGANAGDEPTLIKAHFDTSEFKQKNAVYSALLTTCVIVLLGSITMLFTADVNNLVLRPIEVMISLVREISDNPLAKEFKSISNSNIHNKNDGMETTLILQTITKIAGLMRVGFGEAGAEIIAKNLSKSDSAGMSLLGDGVKIRSIFGFCDIRNFTDTTECLQEEVMLFVNRIAHILHGIVVQCKGAANKNIGDAFLLTWKLDDGQLKKGGTQEFVGDQALLSLLKTTAEMARHEDFICNFSSTALSILYERMPGYKCKMGCGLHMGWAVEGAIGSDKKIDASYISPHVNWAEFLESSTKEYGVPVLMSEPFYKLLSEDVKKLCRQVDNIKKSASDEVTGLYTYDVNPAYDFKAKALIDSKKENKEKQPRKPRNTLLRKNDGSSTPQGRTRQTMRLKERTRDDNSLRYTSQRDKNRSTRIQSPIDDHHQESDRKDKSHTSLGDAPEIVLPPYSTLIWHKDEDLVAMRSHLNDDILETWDEGMHAFIEGDWGKAKGKFGEVLDMTNDQDGPSKNIMRHMEEDYGGKVPMDWRGYRDMS</sequence>
<evidence type="ECO:0000256" key="6">
    <source>
        <dbReference type="SAM" id="Phobius"/>
    </source>
</evidence>
<evidence type="ECO:0000313" key="8">
    <source>
        <dbReference type="EMBL" id="GMI21820.1"/>
    </source>
</evidence>
<feature type="transmembrane region" description="Helical" evidence="6">
    <location>
        <begin position="28"/>
        <end position="47"/>
    </location>
</feature>
<feature type="compositionally biased region" description="Basic and acidic residues" evidence="5">
    <location>
        <begin position="736"/>
        <end position="745"/>
    </location>
</feature>
<dbReference type="CDD" id="cd07302">
    <property type="entry name" value="CHD"/>
    <property type="match status" value="1"/>
</dbReference>
<comment type="caution">
    <text evidence="8">The sequence shown here is derived from an EMBL/GenBank/DDBJ whole genome shotgun (WGS) entry which is preliminary data.</text>
</comment>
<dbReference type="GO" id="GO:0035556">
    <property type="term" value="P:intracellular signal transduction"/>
    <property type="evidence" value="ECO:0007669"/>
    <property type="project" value="InterPro"/>
</dbReference>
<gene>
    <name evidence="8" type="ORF">TrCOL_g7213</name>
</gene>
<evidence type="ECO:0000256" key="4">
    <source>
        <dbReference type="ARBA" id="ARBA00023136"/>
    </source>
</evidence>
<dbReference type="InterPro" id="IPR027359">
    <property type="entry name" value="Volt_channel_dom_sf"/>
</dbReference>
<dbReference type="OrthoDB" id="60033at2759"/>
<dbReference type="GO" id="GO:0009190">
    <property type="term" value="P:cyclic nucleotide biosynthetic process"/>
    <property type="evidence" value="ECO:0007669"/>
    <property type="project" value="InterPro"/>
</dbReference>
<evidence type="ECO:0000256" key="5">
    <source>
        <dbReference type="SAM" id="MobiDB-lite"/>
    </source>
</evidence>
<reference evidence="9" key="1">
    <citation type="journal article" date="2023" name="Commun. Biol.">
        <title>Genome analysis of Parmales, the sister group of diatoms, reveals the evolutionary specialization of diatoms from phago-mixotrophs to photoautotrophs.</title>
        <authorList>
            <person name="Ban H."/>
            <person name="Sato S."/>
            <person name="Yoshikawa S."/>
            <person name="Yamada K."/>
            <person name="Nakamura Y."/>
            <person name="Ichinomiya M."/>
            <person name="Sato N."/>
            <person name="Blanc-Mathieu R."/>
            <person name="Endo H."/>
            <person name="Kuwata A."/>
            <person name="Ogata H."/>
        </authorList>
    </citation>
    <scope>NUCLEOTIDE SEQUENCE [LARGE SCALE GENOMIC DNA]</scope>
</reference>
<feature type="compositionally biased region" description="Basic and acidic residues" evidence="5">
    <location>
        <begin position="800"/>
        <end position="814"/>
    </location>
</feature>
<evidence type="ECO:0000256" key="1">
    <source>
        <dbReference type="ARBA" id="ARBA00004141"/>
    </source>
</evidence>
<dbReference type="SUPFAM" id="SSF81324">
    <property type="entry name" value="Voltage-gated potassium channels"/>
    <property type="match status" value="1"/>
</dbReference>
<feature type="domain" description="Guanylate cyclase" evidence="7">
    <location>
        <begin position="522"/>
        <end position="672"/>
    </location>
</feature>
<dbReference type="AlphaFoldDB" id="A0A9W7L284"/>
<evidence type="ECO:0000259" key="7">
    <source>
        <dbReference type="PROSITE" id="PS50125"/>
    </source>
</evidence>
<keyword evidence="3 6" id="KW-1133">Transmembrane helix</keyword>
<dbReference type="Gene3D" id="3.30.70.1230">
    <property type="entry name" value="Nucleotide cyclase"/>
    <property type="match status" value="1"/>
</dbReference>
<dbReference type="EMBL" id="BRYA01000535">
    <property type="protein sequence ID" value="GMI21820.1"/>
    <property type="molecule type" value="Genomic_DNA"/>
</dbReference>
<dbReference type="InterPro" id="IPR001054">
    <property type="entry name" value="A/G_cyclase"/>
</dbReference>
<evidence type="ECO:0000256" key="2">
    <source>
        <dbReference type="ARBA" id="ARBA00022692"/>
    </source>
</evidence>
<dbReference type="Gene3D" id="1.20.120.350">
    <property type="entry name" value="Voltage-gated potassium channels. Chain C"/>
    <property type="match status" value="1"/>
</dbReference>
<feature type="transmembrane region" description="Helical" evidence="6">
    <location>
        <begin position="403"/>
        <end position="424"/>
    </location>
</feature>
<feature type="transmembrane region" description="Helical" evidence="6">
    <location>
        <begin position="74"/>
        <end position="100"/>
    </location>
</feature>
<protein>
    <recommendedName>
        <fullName evidence="7">Guanylate cyclase domain-containing protein</fullName>
    </recommendedName>
</protein>
<dbReference type="PANTHER" id="PTHR43336:SF3">
    <property type="entry name" value="GUANYLATE CYCLASE DOMAIN-CONTAINING PROTEIN"/>
    <property type="match status" value="1"/>
</dbReference>
<organism evidence="8 9">
    <name type="scientific">Triparma columacea</name>
    <dbReference type="NCBI Taxonomy" id="722753"/>
    <lineage>
        <taxon>Eukaryota</taxon>
        <taxon>Sar</taxon>
        <taxon>Stramenopiles</taxon>
        <taxon>Ochrophyta</taxon>
        <taxon>Bolidophyceae</taxon>
        <taxon>Parmales</taxon>
        <taxon>Triparmaceae</taxon>
        <taxon>Triparma</taxon>
    </lineage>
</organism>